<dbReference type="PANTHER" id="PTHR33121">
    <property type="entry name" value="CYCLIC DI-GMP PHOSPHODIESTERASE PDEF"/>
    <property type="match status" value="1"/>
</dbReference>
<dbReference type="PANTHER" id="PTHR33121:SF76">
    <property type="entry name" value="SIGNALING PROTEIN"/>
    <property type="match status" value="1"/>
</dbReference>
<dbReference type="InterPro" id="IPR001633">
    <property type="entry name" value="EAL_dom"/>
</dbReference>
<feature type="domain" description="GGDEF" evidence="2">
    <location>
        <begin position="475"/>
        <end position="630"/>
    </location>
</feature>
<dbReference type="SUPFAM" id="SSF55073">
    <property type="entry name" value="Nucleotide cyclase"/>
    <property type="match status" value="1"/>
</dbReference>
<dbReference type="InterPro" id="IPR000644">
    <property type="entry name" value="CBS_dom"/>
</dbReference>
<gene>
    <name evidence="3" type="ORF">SPTER_48340</name>
</gene>
<dbReference type="Gene3D" id="3.20.20.450">
    <property type="entry name" value="EAL domain"/>
    <property type="match status" value="1"/>
</dbReference>
<dbReference type="AlphaFoldDB" id="A0A517E173"/>
<dbReference type="InterPro" id="IPR043128">
    <property type="entry name" value="Rev_trsase/Diguanyl_cyclase"/>
</dbReference>
<dbReference type="NCBIfam" id="TIGR00254">
    <property type="entry name" value="GGDEF"/>
    <property type="match status" value="1"/>
</dbReference>
<dbReference type="Proteomes" id="UP000320776">
    <property type="component" value="Chromosome"/>
</dbReference>
<dbReference type="KEGG" id="sted:SPTER_48340"/>
<dbReference type="RefSeq" id="WP_170233387.1">
    <property type="nucleotide sequence ID" value="NZ_CP036259.1"/>
</dbReference>
<dbReference type="PROSITE" id="PS50887">
    <property type="entry name" value="GGDEF"/>
    <property type="match status" value="1"/>
</dbReference>
<dbReference type="PROSITE" id="PS50883">
    <property type="entry name" value="EAL"/>
    <property type="match status" value="1"/>
</dbReference>
<dbReference type="Pfam" id="PF00571">
    <property type="entry name" value="CBS"/>
    <property type="match status" value="1"/>
</dbReference>
<proteinExistence type="predicted"/>
<dbReference type="SMART" id="SM00267">
    <property type="entry name" value="GGDEF"/>
    <property type="match status" value="1"/>
</dbReference>
<evidence type="ECO:0000313" key="3">
    <source>
        <dbReference type="EMBL" id="QDR83350.1"/>
    </source>
</evidence>
<dbReference type="Pfam" id="PF00563">
    <property type="entry name" value="EAL"/>
    <property type="match status" value="1"/>
</dbReference>
<name>A0A517E173_9FIRM</name>
<keyword evidence="4" id="KW-1185">Reference proteome</keyword>
<evidence type="ECO:0000313" key="4">
    <source>
        <dbReference type="Proteomes" id="UP000320776"/>
    </source>
</evidence>
<organism evidence="3 4">
    <name type="scientific">Sporomusa termitida</name>
    <dbReference type="NCBI Taxonomy" id="2377"/>
    <lineage>
        <taxon>Bacteria</taxon>
        <taxon>Bacillati</taxon>
        <taxon>Bacillota</taxon>
        <taxon>Negativicutes</taxon>
        <taxon>Selenomonadales</taxon>
        <taxon>Sporomusaceae</taxon>
        <taxon>Sporomusa</taxon>
    </lineage>
</organism>
<evidence type="ECO:0000259" key="2">
    <source>
        <dbReference type="PROSITE" id="PS50887"/>
    </source>
</evidence>
<dbReference type="EMBL" id="CP036259">
    <property type="protein sequence ID" value="QDR83350.1"/>
    <property type="molecule type" value="Genomic_DNA"/>
</dbReference>
<dbReference type="InterPro" id="IPR046342">
    <property type="entry name" value="CBS_dom_sf"/>
</dbReference>
<dbReference type="SUPFAM" id="SSF141868">
    <property type="entry name" value="EAL domain-like"/>
    <property type="match status" value="1"/>
</dbReference>
<dbReference type="Pfam" id="PF00990">
    <property type="entry name" value="GGDEF"/>
    <property type="match status" value="1"/>
</dbReference>
<dbReference type="SUPFAM" id="SSF54631">
    <property type="entry name" value="CBS-domain pair"/>
    <property type="match status" value="1"/>
</dbReference>
<dbReference type="InterPro" id="IPR000160">
    <property type="entry name" value="GGDEF_dom"/>
</dbReference>
<dbReference type="CDD" id="cd01948">
    <property type="entry name" value="EAL"/>
    <property type="match status" value="1"/>
</dbReference>
<dbReference type="Gene3D" id="3.30.70.270">
    <property type="match status" value="1"/>
</dbReference>
<dbReference type="GO" id="GO:0071111">
    <property type="term" value="F:cyclic-guanylate-specific phosphodiesterase activity"/>
    <property type="evidence" value="ECO:0007669"/>
    <property type="project" value="InterPro"/>
</dbReference>
<evidence type="ECO:0000259" key="1">
    <source>
        <dbReference type="PROSITE" id="PS50883"/>
    </source>
</evidence>
<dbReference type="CDD" id="cd01949">
    <property type="entry name" value="GGDEF"/>
    <property type="match status" value="1"/>
</dbReference>
<protein>
    <submittedName>
        <fullName evidence="3">GGDEF: diguanylate cyclase (GGDEF) domain protein</fullName>
    </submittedName>
</protein>
<dbReference type="CDD" id="cd04598">
    <property type="entry name" value="CBS_pair_GGDEF_EAL"/>
    <property type="match status" value="1"/>
</dbReference>
<dbReference type="InterPro" id="IPR029787">
    <property type="entry name" value="Nucleotide_cyclase"/>
</dbReference>
<feature type="domain" description="EAL" evidence="1">
    <location>
        <begin position="44"/>
        <end position="294"/>
    </location>
</feature>
<dbReference type="Gene3D" id="3.10.580.10">
    <property type="entry name" value="CBS-domain"/>
    <property type="match status" value="1"/>
</dbReference>
<dbReference type="InterPro" id="IPR035919">
    <property type="entry name" value="EAL_sf"/>
</dbReference>
<reference evidence="3 4" key="1">
    <citation type="submission" date="2019-02" db="EMBL/GenBank/DDBJ databases">
        <title>Closed genome of Sporomusa termitida DSM 4440.</title>
        <authorList>
            <person name="Poehlein A."/>
            <person name="Daniel R."/>
        </authorList>
    </citation>
    <scope>NUCLEOTIDE SEQUENCE [LARGE SCALE GENOMIC DNA]</scope>
    <source>
        <strain evidence="3 4">DSM 4440</strain>
    </source>
</reference>
<dbReference type="InterPro" id="IPR050706">
    <property type="entry name" value="Cyclic-di-GMP_PDE-like"/>
</dbReference>
<dbReference type="SMART" id="SM00052">
    <property type="entry name" value="EAL"/>
    <property type="match status" value="1"/>
</dbReference>
<sequence length="640" mass="70646">MPRKLLQLVKGLYNNIVAFNTPALPTGGLSFFSGTQPPRPDDTAADLKEELITIIKNKEIVPVYQPIVNLNTGRIMGFEALSRGPAGSPLHYPLELFRVAVDNGKLLVLEQICREAAVSHLTSLGRDQRLFLNMNAEVVKDPDFRGGLTKTLVIRQGLNPEQITFEITERTAITDFDSFSKSLSHYRAQGYSIAIDDAGAGYSSLQSIAELRPNYIKLDRSLVHDVDKDPLKQAMVDAMTRLAAVIHSKIIAEGIETADELAMLISKGVHYGQGFLLARPGLPPPEVSPAVLAIIAECNCRDVQTKSGSRKGLGVNIGEIVEQVPAIPPATVVSVVEEIFTQEHTSGIVIVDGDRPVGLLMKDKLYYQLGTNYGISLYHRRPVERVMDKHPLIVNAELPLEAVSQMAMIREASHLYDFIIVVRDGIFWGVVSIMSLLNKITNLQIRRAHNSNPLTGLPGNWVIEDRLKELVETSEPFAVMYLDLDNFKAYNDKYGFERGDKVLLLTAQVLSRSIGKSGSVDDFLGHIGGDDFILITKPDNVPSLAASIIGLFDREIKGQYHAADLSKGYLEIKNRKGQPEHFPIMSISIAVVSNRLHKFTNYLEIAEAAAELKKLAKQQTGSCLVCDRRRAATQTKPHID</sequence>
<accession>A0A517E173</accession>